<accession>A0A9N8JPD5</accession>
<reference evidence="2" key="1">
    <citation type="submission" date="2020-06" db="EMBL/GenBank/DDBJ databases">
        <authorList>
            <person name="Onetto C."/>
        </authorList>
    </citation>
    <scope>NUCLEOTIDE SEQUENCE</scope>
</reference>
<evidence type="ECO:0000313" key="2">
    <source>
        <dbReference type="EMBL" id="CAD0090595.1"/>
    </source>
</evidence>
<feature type="compositionally biased region" description="Low complexity" evidence="1">
    <location>
        <begin position="99"/>
        <end position="114"/>
    </location>
</feature>
<feature type="compositionally biased region" description="Polar residues" evidence="1">
    <location>
        <begin position="328"/>
        <end position="350"/>
    </location>
</feature>
<organism evidence="2 3">
    <name type="scientific">Aureobasidium vineae</name>
    <dbReference type="NCBI Taxonomy" id="2773715"/>
    <lineage>
        <taxon>Eukaryota</taxon>
        <taxon>Fungi</taxon>
        <taxon>Dikarya</taxon>
        <taxon>Ascomycota</taxon>
        <taxon>Pezizomycotina</taxon>
        <taxon>Dothideomycetes</taxon>
        <taxon>Dothideomycetidae</taxon>
        <taxon>Dothideales</taxon>
        <taxon>Saccotheciaceae</taxon>
        <taxon>Aureobasidium</taxon>
    </lineage>
</organism>
<dbReference type="AlphaFoldDB" id="A0A9N8JPD5"/>
<protein>
    <submittedName>
        <fullName evidence="2">Uncharacterized protein</fullName>
    </submittedName>
</protein>
<feature type="compositionally biased region" description="Basic and acidic residues" evidence="1">
    <location>
        <begin position="240"/>
        <end position="260"/>
    </location>
</feature>
<name>A0A9N8JPD5_9PEZI</name>
<feature type="compositionally biased region" description="Polar residues" evidence="1">
    <location>
        <begin position="50"/>
        <end position="82"/>
    </location>
</feature>
<feature type="compositionally biased region" description="Polar residues" evidence="1">
    <location>
        <begin position="1"/>
        <end position="42"/>
    </location>
</feature>
<gene>
    <name evidence="2" type="ORF">AWRI4619_LOCUS6386</name>
</gene>
<proteinExistence type="predicted"/>
<dbReference type="EMBL" id="CAIJEN010000009">
    <property type="protein sequence ID" value="CAD0090595.1"/>
    <property type="molecule type" value="Genomic_DNA"/>
</dbReference>
<sequence>MSPTYTTSPAQPATDTSLSALLASQQMNGHPQSMDARQQEYQHQAPLKQEYSQQPGLNSPYASSSYTGNLSETLSSPDQNQAAHYHPDSARSASFPEYQQQPQGQPQQAQRPYPEQGAPRYQQPGGHPHAAMAQSSRSMPLASALRDTRSDSAIAIDPTIAAQNPQYPQQHAYSPYPPQHEMHQYPGQPGQPMYAPRPEWGPTTLNLCTTPCQPPVDRQEWQPPSPDLQVIQRNPQGVEGQKKEEENARKQEEERQRQEAGRAAQEAGTPTQPAPAQYPQQHMMPPQPMSSAQLPPIGYAPAAPPTPQQYTPSQQQVDGAQPYPAGQMYTNGGYPQSPYAQQGGQIYQQR</sequence>
<feature type="compositionally biased region" description="Polar residues" evidence="1">
    <location>
        <begin position="161"/>
        <end position="172"/>
    </location>
</feature>
<comment type="caution">
    <text evidence="2">The sequence shown here is derived from an EMBL/GenBank/DDBJ whole genome shotgun (WGS) entry which is preliminary data.</text>
</comment>
<dbReference type="Proteomes" id="UP000716446">
    <property type="component" value="Unassembled WGS sequence"/>
</dbReference>
<keyword evidence="3" id="KW-1185">Reference proteome</keyword>
<evidence type="ECO:0000256" key="1">
    <source>
        <dbReference type="SAM" id="MobiDB-lite"/>
    </source>
</evidence>
<evidence type="ECO:0000313" key="3">
    <source>
        <dbReference type="Proteomes" id="UP000716446"/>
    </source>
</evidence>
<feature type="compositionally biased region" description="Low complexity" evidence="1">
    <location>
        <begin position="261"/>
        <end position="301"/>
    </location>
</feature>
<feature type="region of interest" description="Disordered" evidence="1">
    <location>
        <begin position="1"/>
        <end position="350"/>
    </location>
</feature>